<dbReference type="SMART" id="SM00091">
    <property type="entry name" value="PAS"/>
    <property type="match status" value="4"/>
</dbReference>
<dbReference type="SUPFAM" id="SSF47384">
    <property type="entry name" value="Homodimeric domain of signal transducing histidine kinase"/>
    <property type="match status" value="1"/>
</dbReference>
<dbReference type="InterPro" id="IPR003594">
    <property type="entry name" value="HATPase_dom"/>
</dbReference>
<feature type="domain" description="Response regulatory" evidence="8">
    <location>
        <begin position="849"/>
        <end position="965"/>
    </location>
</feature>
<dbReference type="CDD" id="cd00130">
    <property type="entry name" value="PAS"/>
    <property type="match status" value="4"/>
</dbReference>
<reference evidence="11 12" key="1">
    <citation type="submission" date="2020-08" db="EMBL/GenBank/DDBJ databases">
        <title>Genomic Encyclopedia of Type Strains, Phase IV (KMG-IV): sequencing the most valuable type-strain genomes for metagenomic binning, comparative biology and taxonomic classification.</title>
        <authorList>
            <person name="Goeker M."/>
        </authorList>
    </citation>
    <scope>NUCLEOTIDE SEQUENCE [LARGE SCALE GENOMIC DNA]</scope>
    <source>
        <strain evidence="11 12">DSM 12251</strain>
    </source>
</reference>
<evidence type="ECO:0000256" key="6">
    <source>
        <dbReference type="PROSITE-ProRule" id="PRU00169"/>
    </source>
</evidence>
<dbReference type="PROSITE" id="PS50113">
    <property type="entry name" value="PAC"/>
    <property type="match status" value="4"/>
</dbReference>
<dbReference type="InterPro" id="IPR004358">
    <property type="entry name" value="Sig_transdc_His_kin-like_C"/>
</dbReference>
<dbReference type="AlphaFoldDB" id="A0A7W8DR04"/>
<dbReference type="CDD" id="cd00082">
    <property type="entry name" value="HisKA"/>
    <property type="match status" value="1"/>
</dbReference>
<dbReference type="InterPro" id="IPR005467">
    <property type="entry name" value="His_kinase_dom"/>
</dbReference>
<dbReference type="InterPro" id="IPR036097">
    <property type="entry name" value="HisK_dim/P_sf"/>
</dbReference>
<feature type="domain" description="PAC" evidence="10">
    <location>
        <begin position="153"/>
        <end position="206"/>
    </location>
</feature>
<dbReference type="Pfam" id="PF02518">
    <property type="entry name" value="HATPase_c"/>
    <property type="match status" value="1"/>
</dbReference>
<dbReference type="Gene3D" id="3.30.450.20">
    <property type="entry name" value="PAS domain"/>
    <property type="match status" value="4"/>
</dbReference>
<dbReference type="EC" id="2.7.13.3" evidence="2"/>
<dbReference type="Gene3D" id="3.30.565.10">
    <property type="entry name" value="Histidine kinase-like ATPase, C-terminal domain"/>
    <property type="match status" value="1"/>
</dbReference>
<dbReference type="SUPFAM" id="SSF52172">
    <property type="entry name" value="CheY-like"/>
    <property type="match status" value="1"/>
</dbReference>
<feature type="domain" description="PAS" evidence="9">
    <location>
        <begin position="105"/>
        <end position="150"/>
    </location>
</feature>
<dbReference type="Proteomes" id="UP000534294">
    <property type="component" value="Unassembled WGS sequence"/>
</dbReference>
<dbReference type="InterPro" id="IPR013655">
    <property type="entry name" value="PAS_fold_3"/>
</dbReference>
<dbReference type="PRINTS" id="PR00344">
    <property type="entry name" value="BCTRLSENSOR"/>
</dbReference>
<name>A0A7W8DR04_9BACT</name>
<dbReference type="Gene3D" id="3.40.50.2300">
    <property type="match status" value="1"/>
</dbReference>
<feature type="modified residue" description="4-aspartylphosphate" evidence="6">
    <location>
        <position position="900"/>
    </location>
</feature>
<dbReference type="EMBL" id="JACHIF010000008">
    <property type="protein sequence ID" value="MBB5039319.1"/>
    <property type="molecule type" value="Genomic_DNA"/>
</dbReference>
<keyword evidence="4" id="KW-0808">Transferase</keyword>
<keyword evidence="5" id="KW-0418">Kinase</keyword>
<feature type="domain" description="Histidine kinase" evidence="7">
    <location>
        <begin position="606"/>
        <end position="828"/>
    </location>
</feature>
<dbReference type="PANTHER" id="PTHR43304:SF1">
    <property type="entry name" value="PAC DOMAIN-CONTAINING PROTEIN"/>
    <property type="match status" value="1"/>
</dbReference>
<protein>
    <recommendedName>
        <fullName evidence="2">histidine kinase</fullName>
        <ecNumber evidence="2">2.7.13.3</ecNumber>
    </recommendedName>
</protein>
<proteinExistence type="predicted"/>
<dbReference type="PANTHER" id="PTHR43304">
    <property type="entry name" value="PHYTOCHROME-LIKE PROTEIN CPH1"/>
    <property type="match status" value="1"/>
</dbReference>
<organism evidence="11 12">
    <name type="scientific">Prosthecobacter dejongeii</name>
    <dbReference type="NCBI Taxonomy" id="48465"/>
    <lineage>
        <taxon>Bacteria</taxon>
        <taxon>Pseudomonadati</taxon>
        <taxon>Verrucomicrobiota</taxon>
        <taxon>Verrucomicrobiia</taxon>
        <taxon>Verrucomicrobiales</taxon>
        <taxon>Verrucomicrobiaceae</taxon>
        <taxon>Prosthecobacter</taxon>
    </lineage>
</organism>
<feature type="domain" description="PAS" evidence="9">
    <location>
        <begin position="470"/>
        <end position="524"/>
    </location>
</feature>
<dbReference type="SMART" id="SM00388">
    <property type="entry name" value="HisKA"/>
    <property type="match status" value="1"/>
</dbReference>
<dbReference type="InterPro" id="IPR001789">
    <property type="entry name" value="Sig_transdc_resp-reg_receiver"/>
</dbReference>
<dbReference type="InterPro" id="IPR052162">
    <property type="entry name" value="Sensor_kinase/Photoreceptor"/>
</dbReference>
<dbReference type="PROSITE" id="PS50110">
    <property type="entry name" value="RESPONSE_REGULATORY"/>
    <property type="match status" value="1"/>
</dbReference>
<dbReference type="PROSITE" id="PS50109">
    <property type="entry name" value="HIS_KIN"/>
    <property type="match status" value="1"/>
</dbReference>
<dbReference type="InterPro" id="IPR035965">
    <property type="entry name" value="PAS-like_dom_sf"/>
</dbReference>
<dbReference type="InterPro" id="IPR013656">
    <property type="entry name" value="PAS_4"/>
</dbReference>
<dbReference type="Gene3D" id="2.10.70.100">
    <property type="match status" value="2"/>
</dbReference>
<gene>
    <name evidence="11" type="ORF">HNQ64_003591</name>
</gene>
<evidence type="ECO:0000256" key="2">
    <source>
        <dbReference type="ARBA" id="ARBA00012438"/>
    </source>
</evidence>
<feature type="domain" description="PAS" evidence="9">
    <location>
        <begin position="349"/>
        <end position="419"/>
    </location>
</feature>
<comment type="catalytic activity">
    <reaction evidence="1">
        <text>ATP + protein L-histidine = ADP + protein N-phospho-L-histidine.</text>
        <dbReference type="EC" id="2.7.13.3"/>
    </reaction>
</comment>
<dbReference type="SMART" id="SM00086">
    <property type="entry name" value="PAC"/>
    <property type="match status" value="4"/>
</dbReference>
<evidence type="ECO:0000313" key="12">
    <source>
        <dbReference type="Proteomes" id="UP000534294"/>
    </source>
</evidence>
<dbReference type="SUPFAM" id="SSF55785">
    <property type="entry name" value="PYP-like sensor domain (PAS domain)"/>
    <property type="match status" value="4"/>
</dbReference>
<dbReference type="SUPFAM" id="SSF55874">
    <property type="entry name" value="ATPase domain of HSP90 chaperone/DNA topoisomerase II/histidine kinase"/>
    <property type="match status" value="1"/>
</dbReference>
<evidence type="ECO:0000259" key="10">
    <source>
        <dbReference type="PROSITE" id="PS50113"/>
    </source>
</evidence>
<dbReference type="Pfam" id="PF08447">
    <property type="entry name" value="PAS_3"/>
    <property type="match status" value="2"/>
</dbReference>
<dbReference type="NCBIfam" id="TIGR00229">
    <property type="entry name" value="sensory_box"/>
    <property type="match status" value="4"/>
</dbReference>
<dbReference type="InterPro" id="IPR011006">
    <property type="entry name" value="CheY-like_superfamily"/>
</dbReference>
<evidence type="ECO:0000256" key="5">
    <source>
        <dbReference type="ARBA" id="ARBA00022777"/>
    </source>
</evidence>
<dbReference type="Pfam" id="PF13426">
    <property type="entry name" value="PAS_9"/>
    <property type="match status" value="1"/>
</dbReference>
<comment type="caution">
    <text evidence="11">The sequence shown here is derived from an EMBL/GenBank/DDBJ whole genome shotgun (WGS) entry which is preliminary data.</text>
</comment>
<dbReference type="InterPro" id="IPR003661">
    <property type="entry name" value="HisK_dim/P_dom"/>
</dbReference>
<feature type="domain" description="PAC" evidence="10">
    <location>
        <begin position="541"/>
        <end position="593"/>
    </location>
</feature>
<dbReference type="InterPro" id="IPR036890">
    <property type="entry name" value="HATPase_C_sf"/>
</dbReference>
<dbReference type="InterPro" id="IPR001610">
    <property type="entry name" value="PAC"/>
</dbReference>
<accession>A0A7W8DR04</accession>
<dbReference type="Pfam" id="PF00512">
    <property type="entry name" value="HisKA"/>
    <property type="match status" value="1"/>
</dbReference>
<keyword evidence="3 6" id="KW-0597">Phosphoprotein</keyword>
<keyword evidence="12" id="KW-1185">Reference proteome</keyword>
<dbReference type="InterPro" id="IPR000014">
    <property type="entry name" value="PAS"/>
</dbReference>
<dbReference type="Pfam" id="PF08448">
    <property type="entry name" value="PAS_4"/>
    <property type="match status" value="1"/>
</dbReference>
<dbReference type="SMART" id="SM00387">
    <property type="entry name" value="HATPase_c"/>
    <property type="match status" value="1"/>
</dbReference>
<dbReference type="RefSeq" id="WP_184210968.1">
    <property type="nucleotide sequence ID" value="NZ_JACHIF010000008.1"/>
</dbReference>
<evidence type="ECO:0000259" key="7">
    <source>
        <dbReference type="PROSITE" id="PS50109"/>
    </source>
</evidence>
<feature type="domain" description="PAC" evidence="10">
    <location>
        <begin position="421"/>
        <end position="473"/>
    </location>
</feature>
<dbReference type="CDD" id="cd00156">
    <property type="entry name" value="REC"/>
    <property type="match status" value="1"/>
</dbReference>
<dbReference type="Pfam" id="PF00072">
    <property type="entry name" value="Response_reg"/>
    <property type="match status" value="1"/>
</dbReference>
<dbReference type="SMART" id="SM00448">
    <property type="entry name" value="REC"/>
    <property type="match status" value="1"/>
</dbReference>
<evidence type="ECO:0000256" key="1">
    <source>
        <dbReference type="ARBA" id="ARBA00000085"/>
    </source>
</evidence>
<dbReference type="Gene3D" id="1.10.287.130">
    <property type="match status" value="1"/>
</dbReference>
<sequence length="970" mass="108425">MTPVLIVDDKKTNLHEVAALLREKGHTVKWVNNTSASGLEQDEAWLKLQQENLELKQTLQQHCETEVALRANEASLAAAQRIGHFGSWEQDLKDLEDRAANPMRWSDEMFRLAGYEPGSIEVTNELFFRLVHPDDHEAIREAVAEALREKKPYSVVHRLIRPDGEERIVQEIAHLLFDESTGAPLKMIGTTHDITDKHRSQVAFEKSEQELRLLAKELDKERLRLVTAQAVAKVGSWETNLQTFEVQWSAEAHRIHETDEATFHPTHEAFLQIVHPDDREAVNAAFLNSLHLETPCELKHRLRMPDGRIKYIQERWQVFQDENEQPQRALGTCRDITEQVETETKMQLTTDLLRAVAEGTPDAVFVKDLEGRYLLFNEGACKLVGRSVEEVLGQDDLFLFGPEGARVVRDSDRQVMSTNQVLITEEILTAAGVTRTYSATKAPYRDNQGNVIGLIGISRDVTDSKAAEIKLREQATLLDKAQDAILMRSLEHHILYWNHSAERLYGWTKEEALGKSIQEMLYKDPSAFQEATAATIKKGEWHGELQQTNKDGQDIIVEARWTLVRSESGEPKAILAINTDITERKKLEQQFLRAQRMESIGTLAGGIAHDLNNVLAPIMMAIELLKLHESDSNRLNILSTIEGSAKRGADMVSQVLSFARGVESQQLDVRIGHLIQEVEKIANETFFKSIQVKTHVPDDLWIVQGDPTQLHQVLVNLCVNARDAMPDGGTLTLSAHNEVLEKTSAGMNLQAEPGPYIVLKVMDTGTGMTTKTIERIFEPFYTTKELGKGTGLGLSTTLAIIKSHGGFIRVHSELGIGSQFHVYLPAQTDPPPELSEAQPVDLPRGQGELILVVDDEDAVRQITRQTLEAFGYRVLLANDGAEATAYYAMQKDAISAILTDMMMPVMDGPTTIPVLLRINPHAQIIAASGLNVSDMVANAMNAGVKHFIPKPYTAETLLTKLRQVLTESPS</sequence>
<evidence type="ECO:0000256" key="3">
    <source>
        <dbReference type="ARBA" id="ARBA00022553"/>
    </source>
</evidence>
<feature type="domain" description="PAC" evidence="10">
    <location>
        <begin position="296"/>
        <end position="348"/>
    </location>
</feature>
<evidence type="ECO:0000259" key="8">
    <source>
        <dbReference type="PROSITE" id="PS50110"/>
    </source>
</evidence>
<evidence type="ECO:0000259" key="9">
    <source>
        <dbReference type="PROSITE" id="PS50112"/>
    </source>
</evidence>
<evidence type="ECO:0000256" key="4">
    <source>
        <dbReference type="ARBA" id="ARBA00022679"/>
    </source>
</evidence>
<dbReference type="InterPro" id="IPR000700">
    <property type="entry name" value="PAS-assoc_C"/>
</dbReference>
<evidence type="ECO:0000313" key="11">
    <source>
        <dbReference type="EMBL" id="MBB5039319.1"/>
    </source>
</evidence>
<dbReference type="PROSITE" id="PS50112">
    <property type="entry name" value="PAS"/>
    <property type="match status" value="3"/>
</dbReference>
<dbReference type="GO" id="GO:0000155">
    <property type="term" value="F:phosphorelay sensor kinase activity"/>
    <property type="evidence" value="ECO:0007669"/>
    <property type="project" value="InterPro"/>
</dbReference>